<dbReference type="EMBL" id="FXXI01000006">
    <property type="protein sequence ID" value="SMS01787.1"/>
    <property type="molecule type" value="Genomic_DNA"/>
</dbReference>
<accession>A0A1Y6IVV8</accession>
<dbReference type="AlphaFoldDB" id="A0A1Y6IVV8"/>
<evidence type="ECO:0000313" key="2">
    <source>
        <dbReference type="Proteomes" id="UP000196125"/>
    </source>
</evidence>
<name>A0A1Y6IVV8_9VIBR</name>
<organism evidence="1 2">
    <name type="scientific">Vibrio mangrovi</name>
    <dbReference type="NCBI Taxonomy" id="474394"/>
    <lineage>
        <taxon>Bacteria</taxon>
        <taxon>Pseudomonadati</taxon>
        <taxon>Pseudomonadota</taxon>
        <taxon>Gammaproteobacteria</taxon>
        <taxon>Vibrionales</taxon>
        <taxon>Vibrionaceae</taxon>
        <taxon>Vibrio</taxon>
    </lineage>
</organism>
<reference evidence="1 2" key="1">
    <citation type="submission" date="2017-05" db="EMBL/GenBank/DDBJ databases">
        <authorList>
            <person name="Song R."/>
            <person name="Chenine A.L."/>
            <person name="Ruprecht R.M."/>
        </authorList>
    </citation>
    <scope>NUCLEOTIDE SEQUENCE [LARGE SCALE GENOMIC DNA]</scope>
    <source>
        <strain evidence="1 2">CECT 7927</strain>
    </source>
</reference>
<sequence length="39" mass="4375">MAVLRSTCKRQADIDKQTLCAREGAVEPIDGFMRACVQY</sequence>
<gene>
    <name evidence="1" type="ORF">VIM7927_03094</name>
</gene>
<evidence type="ECO:0000313" key="1">
    <source>
        <dbReference type="EMBL" id="SMS01787.1"/>
    </source>
</evidence>
<proteinExistence type="predicted"/>
<dbReference type="Proteomes" id="UP000196125">
    <property type="component" value="Unassembled WGS sequence"/>
</dbReference>
<protein>
    <submittedName>
        <fullName evidence="1">Uncharacterized protein</fullName>
    </submittedName>
</protein>